<proteinExistence type="predicted"/>
<accession>A0ABV9YFX4</accession>
<evidence type="ECO:0000259" key="1">
    <source>
        <dbReference type="Pfam" id="PF13640"/>
    </source>
</evidence>
<feature type="domain" description="Prolyl 4-hydroxylase alpha subunit Fe(2+) 2OG dioxygenase" evidence="1">
    <location>
        <begin position="153"/>
        <end position="238"/>
    </location>
</feature>
<reference evidence="3" key="1">
    <citation type="journal article" date="2019" name="Int. J. Syst. Evol. Microbiol.">
        <title>The Global Catalogue of Microorganisms (GCM) 10K type strain sequencing project: providing services to taxonomists for standard genome sequencing and annotation.</title>
        <authorList>
            <consortium name="The Broad Institute Genomics Platform"/>
            <consortium name="The Broad Institute Genome Sequencing Center for Infectious Disease"/>
            <person name="Wu L."/>
            <person name="Ma J."/>
        </authorList>
    </citation>
    <scope>NUCLEOTIDE SEQUENCE [LARGE SCALE GENOMIC DNA]</scope>
    <source>
        <strain evidence="3">KCTC 12848</strain>
    </source>
</reference>
<dbReference type="Proteomes" id="UP001595833">
    <property type="component" value="Unassembled WGS sequence"/>
</dbReference>
<keyword evidence="3" id="KW-1185">Reference proteome</keyword>
<sequence length="246" mass="27621">MTPTTTSGLDPVKLGRFVSAEHLTGDALARVHGWFHGAPRRPLVFRDFLRPEVAEAVGAALRDLPVWSRCVTAFRNAQETVEVDEAGWADRPDRVARHFFARPLLDAFEPGRMDERHQAVLKNFISFAVISDLLRSWLGAGVGFPLEKRTSVELACYEPGDEIRPHQDLIENRVIAVNFYLDRDYRPGAGARLGFRNEEGREFAVDPLFNSFSLIPIDASCHHWVEPFAGEGRGRYTVSIGEHRAA</sequence>
<protein>
    <submittedName>
        <fullName evidence="2">2OG-Fe(II) oxygenase family protein</fullName>
    </submittedName>
</protein>
<dbReference type="Pfam" id="PF13640">
    <property type="entry name" value="2OG-FeII_Oxy_3"/>
    <property type="match status" value="1"/>
</dbReference>
<dbReference type="Gene3D" id="2.60.120.620">
    <property type="entry name" value="q2cbj1_9rhob like domain"/>
    <property type="match status" value="1"/>
</dbReference>
<gene>
    <name evidence="2" type="ORF">ACFPFM_43170</name>
</gene>
<comment type="caution">
    <text evidence="2">The sequence shown here is derived from an EMBL/GenBank/DDBJ whole genome shotgun (WGS) entry which is preliminary data.</text>
</comment>
<dbReference type="RefSeq" id="WP_344037523.1">
    <property type="nucleotide sequence ID" value="NZ_BAAAKE010000007.1"/>
</dbReference>
<name>A0ABV9YFX4_9PSEU</name>
<evidence type="ECO:0000313" key="2">
    <source>
        <dbReference type="EMBL" id="MFC5060552.1"/>
    </source>
</evidence>
<dbReference type="EMBL" id="JBHSJB010000053">
    <property type="protein sequence ID" value="MFC5060552.1"/>
    <property type="molecule type" value="Genomic_DNA"/>
</dbReference>
<organism evidence="2 3">
    <name type="scientific">Saccharothrix xinjiangensis</name>
    <dbReference type="NCBI Taxonomy" id="204798"/>
    <lineage>
        <taxon>Bacteria</taxon>
        <taxon>Bacillati</taxon>
        <taxon>Actinomycetota</taxon>
        <taxon>Actinomycetes</taxon>
        <taxon>Pseudonocardiales</taxon>
        <taxon>Pseudonocardiaceae</taxon>
        <taxon>Saccharothrix</taxon>
    </lineage>
</organism>
<evidence type="ECO:0000313" key="3">
    <source>
        <dbReference type="Proteomes" id="UP001595833"/>
    </source>
</evidence>
<dbReference type="InterPro" id="IPR044862">
    <property type="entry name" value="Pro_4_hyd_alph_FE2OG_OXY"/>
</dbReference>